<dbReference type="RefSeq" id="XP_003055780.1">
    <property type="nucleotide sequence ID" value="XM_003055734.1"/>
</dbReference>
<reference evidence="2 3" key="1">
    <citation type="journal article" date="2009" name="Science">
        <title>Green evolution and dynamic adaptations revealed by genomes of the marine picoeukaryotes Micromonas.</title>
        <authorList>
            <person name="Worden A.Z."/>
            <person name="Lee J.H."/>
            <person name="Mock T."/>
            <person name="Rouze P."/>
            <person name="Simmons M.P."/>
            <person name="Aerts A.L."/>
            <person name="Allen A.E."/>
            <person name="Cuvelier M.L."/>
            <person name="Derelle E."/>
            <person name="Everett M.V."/>
            <person name="Foulon E."/>
            <person name="Grimwood J."/>
            <person name="Gundlach H."/>
            <person name="Henrissat B."/>
            <person name="Napoli C."/>
            <person name="McDonald S.M."/>
            <person name="Parker M.S."/>
            <person name="Rombauts S."/>
            <person name="Salamov A."/>
            <person name="Von Dassow P."/>
            <person name="Badger J.H."/>
            <person name="Coutinho P.M."/>
            <person name="Demir E."/>
            <person name="Dubchak I."/>
            <person name="Gentemann C."/>
            <person name="Eikrem W."/>
            <person name="Gready J.E."/>
            <person name="John U."/>
            <person name="Lanier W."/>
            <person name="Lindquist E.A."/>
            <person name="Lucas S."/>
            <person name="Mayer K.F."/>
            <person name="Moreau H."/>
            <person name="Not F."/>
            <person name="Otillar R."/>
            <person name="Panaud O."/>
            <person name="Pangilinan J."/>
            <person name="Paulsen I."/>
            <person name="Piegu B."/>
            <person name="Poliakov A."/>
            <person name="Robbens S."/>
            <person name="Schmutz J."/>
            <person name="Toulza E."/>
            <person name="Wyss T."/>
            <person name="Zelensky A."/>
            <person name="Zhou K."/>
            <person name="Armbrust E.V."/>
            <person name="Bhattacharya D."/>
            <person name="Goodenough U.W."/>
            <person name="Van de Peer Y."/>
            <person name="Grigoriev I.V."/>
        </authorList>
    </citation>
    <scope>NUCLEOTIDE SEQUENCE [LARGE SCALE GENOMIC DNA]</scope>
    <source>
        <strain evidence="2 3">CCMP1545</strain>
    </source>
</reference>
<dbReference type="InterPro" id="IPR013083">
    <property type="entry name" value="Znf_RING/FYVE/PHD"/>
</dbReference>
<proteinExistence type="predicted"/>
<accession>C1MJ67</accession>
<dbReference type="GeneID" id="9680288"/>
<feature type="compositionally biased region" description="Pro residues" evidence="1">
    <location>
        <begin position="74"/>
        <end position="84"/>
    </location>
</feature>
<dbReference type="KEGG" id="mpp:MICPUCDRAFT_50829"/>
<feature type="compositionally biased region" description="Low complexity" evidence="1">
    <location>
        <begin position="94"/>
        <end position="114"/>
    </location>
</feature>
<protein>
    <submittedName>
        <fullName evidence="2">Predicted protein</fullName>
    </submittedName>
</protein>
<dbReference type="AlphaFoldDB" id="C1MJ67"/>
<evidence type="ECO:0000313" key="2">
    <source>
        <dbReference type="EMBL" id="EEH61032.1"/>
    </source>
</evidence>
<evidence type="ECO:0000313" key="3">
    <source>
        <dbReference type="Proteomes" id="UP000001876"/>
    </source>
</evidence>
<dbReference type="EMBL" id="GG663735">
    <property type="protein sequence ID" value="EEH61032.1"/>
    <property type="molecule type" value="Genomic_DNA"/>
</dbReference>
<dbReference type="OrthoDB" id="2162994at2759"/>
<dbReference type="Proteomes" id="UP000001876">
    <property type="component" value="Unassembled WGS sequence"/>
</dbReference>
<keyword evidence="3" id="KW-1185">Reference proteome</keyword>
<gene>
    <name evidence="2" type="ORF">MICPUCDRAFT_50829</name>
</gene>
<organism evidence="3">
    <name type="scientific">Micromonas pusilla (strain CCMP1545)</name>
    <name type="common">Picoplanktonic green alga</name>
    <dbReference type="NCBI Taxonomy" id="564608"/>
    <lineage>
        <taxon>Eukaryota</taxon>
        <taxon>Viridiplantae</taxon>
        <taxon>Chlorophyta</taxon>
        <taxon>Mamiellophyceae</taxon>
        <taxon>Mamiellales</taxon>
        <taxon>Mamiellaceae</taxon>
        <taxon>Micromonas</taxon>
    </lineage>
</organism>
<name>C1MJ67_MICPC</name>
<feature type="region of interest" description="Disordered" evidence="1">
    <location>
        <begin position="71"/>
        <end position="114"/>
    </location>
</feature>
<dbReference type="Gene3D" id="3.30.40.10">
    <property type="entry name" value="Zinc/RING finger domain, C3HC4 (zinc finger)"/>
    <property type="match status" value="1"/>
</dbReference>
<evidence type="ECO:0000256" key="1">
    <source>
        <dbReference type="SAM" id="MobiDB-lite"/>
    </source>
</evidence>
<sequence>MWRKGHTRPGATEPVTLCNACGILYKRGWFCAHCEHVYRKPDDDPVDAPAWIGCDHCDGWAHYDCELRHAPEAVLPPPPPPPPAMGGEEEGAEDAAPGGADVGENADAAAAAAAAPETETVSVAGLLTCVLYTGPHTTAFAW</sequence>